<evidence type="ECO:0000313" key="5">
    <source>
        <dbReference type="Proteomes" id="UP000032483"/>
    </source>
</evidence>
<evidence type="ECO:0000313" key="6">
    <source>
        <dbReference type="Proteomes" id="UP000053433"/>
    </source>
</evidence>
<dbReference type="PIRSF" id="PIRSF016789">
    <property type="entry name" value="DUF454"/>
    <property type="match status" value="1"/>
</dbReference>
<dbReference type="AlphaFoldDB" id="A0A0D8IYJ5"/>
<dbReference type="Proteomes" id="UP000053433">
    <property type="component" value="Unassembled WGS sequence"/>
</dbReference>
<dbReference type="InterPro" id="IPR007401">
    <property type="entry name" value="DUF454"/>
</dbReference>
<reference evidence="3 6" key="2">
    <citation type="submission" date="2015-10" db="EMBL/GenBank/DDBJ databases">
        <title>A novel member of the family Ruminococcaceae isolated from human faeces.</title>
        <authorList>
            <person name="Shkoporov A.N."/>
            <person name="Chaplin A.V."/>
            <person name="Motuzova O.V."/>
            <person name="Kafarskaia L.I."/>
            <person name="Efimov B.A."/>
        </authorList>
    </citation>
    <scope>NUCLEOTIDE SEQUENCE [LARGE SCALE GENOMIC DNA]</scope>
    <source>
        <strain evidence="3 6">668</strain>
    </source>
</reference>
<dbReference type="EMBL" id="JXXK01000036">
    <property type="protein sequence ID" value="KJF38608.1"/>
    <property type="molecule type" value="Genomic_DNA"/>
</dbReference>
<evidence type="ECO:0000313" key="4">
    <source>
        <dbReference type="EMBL" id="MTS28416.1"/>
    </source>
</evidence>
<dbReference type="PANTHER" id="PTHR35813:SF1">
    <property type="entry name" value="INNER MEMBRANE PROTEIN YBAN"/>
    <property type="match status" value="1"/>
</dbReference>
<keyword evidence="5" id="KW-1185">Reference proteome</keyword>
<evidence type="ECO:0000256" key="1">
    <source>
        <dbReference type="SAM" id="Phobius"/>
    </source>
</evidence>
<evidence type="ECO:0000313" key="3">
    <source>
        <dbReference type="EMBL" id="KUE75036.1"/>
    </source>
</evidence>
<dbReference type="RefSeq" id="WP_009323413.1">
    <property type="nucleotide sequence ID" value="NZ_CAUBBA010000034.1"/>
</dbReference>
<keyword evidence="1" id="KW-0812">Transmembrane</keyword>
<keyword evidence="1" id="KW-0472">Membrane</keyword>
<name>A0A0D8IYJ5_9FIRM</name>
<evidence type="ECO:0000313" key="7">
    <source>
        <dbReference type="Proteomes" id="UP000472755"/>
    </source>
</evidence>
<proteinExistence type="predicted"/>
<dbReference type="Proteomes" id="UP000472755">
    <property type="component" value="Unassembled WGS sequence"/>
</dbReference>
<keyword evidence="1" id="KW-1133">Transmembrane helix</keyword>
<accession>A0A0D8IYJ5</accession>
<dbReference type="GO" id="GO:0005886">
    <property type="term" value="C:plasma membrane"/>
    <property type="evidence" value="ECO:0007669"/>
    <property type="project" value="TreeGrafter"/>
</dbReference>
<dbReference type="EMBL" id="LMUA01000031">
    <property type="protein sequence ID" value="KUE75036.1"/>
    <property type="molecule type" value="Genomic_DNA"/>
</dbReference>
<dbReference type="EMBL" id="WMZU01000026">
    <property type="protein sequence ID" value="MTS28416.1"/>
    <property type="molecule type" value="Genomic_DNA"/>
</dbReference>
<dbReference type="Pfam" id="PF04304">
    <property type="entry name" value="DUF454"/>
    <property type="match status" value="1"/>
</dbReference>
<organism evidence="2 5">
    <name type="scientific">Ruthenibacterium lactatiformans</name>
    <dbReference type="NCBI Taxonomy" id="1550024"/>
    <lineage>
        <taxon>Bacteria</taxon>
        <taxon>Bacillati</taxon>
        <taxon>Bacillota</taxon>
        <taxon>Clostridia</taxon>
        <taxon>Eubacteriales</taxon>
        <taxon>Oscillospiraceae</taxon>
        <taxon>Ruthenibacterium</taxon>
    </lineage>
</organism>
<feature type="transmembrane region" description="Helical" evidence="1">
    <location>
        <begin position="74"/>
        <end position="91"/>
    </location>
</feature>
<sequence length="139" mass="15234">MKLFYVILGCIGLGLGAVGAAVPLLPAFPFLMLAAFCFARSSRRLNDWFLSTRLYKNNLESFVRGRGMTRAAKLRIMGVVTLTMAFGFAMMGRVPAGRAVLAVVWVCHILYFIFGIRTIAPEETAVPLDAARTKEDEAA</sequence>
<feature type="transmembrane region" description="Helical" evidence="1">
    <location>
        <begin position="97"/>
        <end position="114"/>
    </location>
</feature>
<accession>A0A0W7TMI7</accession>
<reference evidence="4 7" key="3">
    <citation type="journal article" date="2019" name="Nat. Med.">
        <title>A library of human gut bacterial isolates paired with longitudinal multiomics data enables mechanistic microbiome research.</title>
        <authorList>
            <person name="Poyet M."/>
            <person name="Groussin M."/>
            <person name="Gibbons S.M."/>
            <person name="Avila-Pacheco J."/>
            <person name="Jiang X."/>
            <person name="Kearney S.M."/>
            <person name="Perrotta A.R."/>
            <person name="Berdy B."/>
            <person name="Zhao S."/>
            <person name="Lieberman T.D."/>
            <person name="Swanson P.K."/>
            <person name="Smith M."/>
            <person name="Roesemann S."/>
            <person name="Alexander J.E."/>
            <person name="Rich S.A."/>
            <person name="Livny J."/>
            <person name="Vlamakis H."/>
            <person name="Clish C."/>
            <person name="Bullock K."/>
            <person name="Deik A."/>
            <person name="Scott J."/>
            <person name="Pierce K.A."/>
            <person name="Xavier R.J."/>
            <person name="Alm E.J."/>
        </authorList>
    </citation>
    <scope>NUCLEOTIDE SEQUENCE [LARGE SCALE GENOMIC DNA]</scope>
    <source>
        <strain evidence="4 7">BIOML-A4</strain>
    </source>
</reference>
<gene>
    <name evidence="3" type="ORF">ASJ35_15825</name>
    <name evidence="4" type="ORF">GMD59_14125</name>
    <name evidence="2" type="ORF">TQ39_17165</name>
</gene>
<dbReference type="GeneID" id="42858273"/>
<feature type="transmembrane region" description="Helical" evidence="1">
    <location>
        <begin position="6"/>
        <end position="39"/>
    </location>
</feature>
<comment type="caution">
    <text evidence="2">The sequence shown here is derived from an EMBL/GenBank/DDBJ whole genome shotgun (WGS) entry which is preliminary data.</text>
</comment>
<evidence type="ECO:0000313" key="2">
    <source>
        <dbReference type="EMBL" id="KJF38608.1"/>
    </source>
</evidence>
<reference evidence="2" key="1">
    <citation type="submission" date="2015-02" db="EMBL/GenBank/DDBJ databases">
        <title>A novel member of the family Ruminococcaceae isolated from human feces.</title>
        <authorList>
            <person name="Shkoporov A.N."/>
            <person name="Chaplin A.V."/>
            <person name="Motuzova O.V."/>
            <person name="Kafarskaia L.I."/>
            <person name="Khokhlova E.V."/>
            <person name="Efimov B.A."/>
        </authorList>
    </citation>
    <scope>NUCLEOTIDE SEQUENCE [LARGE SCALE GENOMIC DNA]</scope>
    <source>
        <strain evidence="2">585-1</strain>
    </source>
</reference>
<protein>
    <submittedName>
        <fullName evidence="4">DUF454 family protein</fullName>
    </submittedName>
    <submittedName>
        <fullName evidence="2">Membrane protein</fullName>
    </submittedName>
</protein>
<dbReference type="Proteomes" id="UP000032483">
    <property type="component" value="Unassembled WGS sequence"/>
</dbReference>
<dbReference type="PANTHER" id="PTHR35813">
    <property type="entry name" value="INNER MEMBRANE PROTEIN YBAN"/>
    <property type="match status" value="1"/>
</dbReference>